<comment type="caution">
    <text evidence="1">The sequence shown here is derived from an EMBL/GenBank/DDBJ whole genome shotgun (WGS) entry which is preliminary data.</text>
</comment>
<reference evidence="1" key="1">
    <citation type="journal article" date="2015" name="Nature">
        <title>Complex archaea that bridge the gap between prokaryotes and eukaryotes.</title>
        <authorList>
            <person name="Spang A."/>
            <person name="Saw J.H."/>
            <person name="Jorgensen S.L."/>
            <person name="Zaremba-Niedzwiedzka K."/>
            <person name="Martijn J."/>
            <person name="Lind A.E."/>
            <person name="van Eijk R."/>
            <person name="Schleper C."/>
            <person name="Guy L."/>
            <person name="Ettema T.J."/>
        </authorList>
    </citation>
    <scope>NUCLEOTIDE SEQUENCE</scope>
</reference>
<name>A0A0F9AA92_9ZZZZ</name>
<organism evidence="1">
    <name type="scientific">marine sediment metagenome</name>
    <dbReference type="NCBI Taxonomy" id="412755"/>
    <lineage>
        <taxon>unclassified sequences</taxon>
        <taxon>metagenomes</taxon>
        <taxon>ecological metagenomes</taxon>
    </lineage>
</organism>
<protein>
    <submittedName>
        <fullName evidence="1">Uncharacterized protein</fullName>
    </submittedName>
</protein>
<gene>
    <name evidence="1" type="ORF">LCGC14_2596630</name>
</gene>
<accession>A0A0F9AA92</accession>
<dbReference type="EMBL" id="LAZR01043730">
    <property type="protein sequence ID" value="KKL06380.1"/>
    <property type="molecule type" value="Genomic_DNA"/>
</dbReference>
<proteinExistence type="predicted"/>
<evidence type="ECO:0000313" key="1">
    <source>
        <dbReference type="EMBL" id="KKL06380.1"/>
    </source>
</evidence>
<dbReference type="AlphaFoldDB" id="A0A0F9AA92"/>
<sequence length="126" mass="14284">VERVVEICKLTKIGLLKAIREDYGFDVQNCNNGDVWIEAAEDVEDLTPKWIAKGQLPHCGWYLTFNGDDNEFTPWARNMLLQEVRTNGWIRYMKHKLDAAASKKGPFEIGAQLPIMPWGGSGGNYI</sequence>
<feature type="non-terminal residue" evidence="1">
    <location>
        <position position="1"/>
    </location>
</feature>